<reference evidence="2 3" key="1">
    <citation type="submission" date="2018-08" db="EMBL/GenBank/DDBJ databases">
        <authorList>
            <person name="Quesada-Gordillo A."/>
            <person name="Cotto-Pereira A.M."/>
            <person name="Cruz-Lopez C.D."/>
            <person name="Cruz-Ortiz M.A."/>
            <person name="Cruz-Ortiz J.C."/>
            <person name="Davila-Benitez J."/>
            <person name="Deleon-Ruiz I.N."/>
            <person name="Delgado-Rivera C.M."/>
            <person name="Desarden-Rivera Y.C."/>
            <person name="Diaz-Mejia R.M."/>
            <person name="Diaz-Ramos D."/>
            <person name="Estrada-Lozada M."/>
            <person name="Estrada-Mojica S."/>
            <person name="Etienne-Gonzalez P."/>
            <person name="Figueroa-Gomez L."/>
            <person name="Flores-Roque G."/>
            <person name="Gomez-Rosado J.O."/>
            <person name="Gonzalez-Garcia E.M."/>
            <person name="Gonzalez-Leon M.A."/>
            <person name="Gonzalez-Rodriguez J."/>
            <person name="Gonzalez-Santos L.I."/>
            <person name="Goveo-Rivera I.A."/>
            <person name="Gutierrez-Silva J.C."/>
            <person name="Issa-Mahmud S."/>
            <person name="Lopez-Llera J.N."/>
            <person name="Marrero-Visalden G."/>
            <person name="Muyet-Blasini E."/>
            <person name="Ortiz-Torres X.D."/>
            <person name="Palacios-Vallejo J.G."/>
            <person name="Pichardo-Gonzalez P.A."/>
            <person name="Pou-Acosta P.M."/>
            <person name="Rodriguez-Colon F."/>
            <person name="Roig-Laboy C.J."/>
            <person name="Santiago-Mendez J."/>
            <person name="Velez-Velazquez R.M."/>
            <person name="Fernandez-Martinez M."/>
            <person name="Rubin M."/>
            <person name="Vazquez E."/>
            <person name="Garlena R.A."/>
            <person name="Russell D.A."/>
            <person name="Pope W.H."/>
            <person name="Jacobs-Sera D."/>
            <person name="Hatfull G.F."/>
        </authorList>
    </citation>
    <scope>NUCLEOTIDE SEQUENCE [LARGE SCALE GENOMIC DNA]</scope>
</reference>
<evidence type="ECO:0000313" key="3">
    <source>
        <dbReference type="Proteomes" id="UP000271313"/>
    </source>
</evidence>
<feature type="compositionally biased region" description="Basic and acidic residues" evidence="1">
    <location>
        <begin position="51"/>
        <end position="63"/>
    </location>
</feature>
<name>A0A386KJL5_9CAUD</name>
<dbReference type="Proteomes" id="UP000271313">
    <property type="component" value="Segment"/>
</dbReference>
<evidence type="ECO:0000313" key="2">
    <source>
        <dbReference type="EMBL" id="AYD84593.1"/>
    </source>
</evidence>
<organism evidence="2 3">
    <name type="scientific">Mycobacterium phage Paito</name>
    <dbReference type="NCBI Taxonomy" id="2315544"/>
    <lineage>
        <taxon>Viruses</taxon>
        <taxon>Duplodnaviria</taxon>
        <taxon>Heunggongvirae</taxon>
        <taxon>Uroviricota</taxon>
        <taxon>Caudoviricetes</taxon>
        <taxon>Gclasvirinae</taxon>
        <taxon>Liefievirus</taxon>
        <taxon>Liefievirus paito</taxon>
    </lineage>
</organism>
<gene>
    <name evidence="2" type="primary">8</name>
    <name evidence="2" type="ORF">SEA_PAITO_8</name>
</gene>
<dbReference type="Pfam" id="PF23976">
    <property type="entry name" value="DUF7302"/>
    <property type="match status" value="1"/>
</dbReference>
<evidence type="ECO:0000256" key="1">
    <source>
        <dbReference type="SAM" id="MobiDB-lite"/>
    </source>
</evidence>
<dbReference type="EMBL" id="MH779514">
    <property type="protein sequence ID" value="AYD84593.1"/>
    <property type="molecule type" value="Genomic_DNA"/>
</dbReference>
<protein>
    <recommendedName>
        <fullName evidence="4">Head-to-tail connector protein</fullName>
    </recommendedName>
</protein>
<keyword evidence="3" id="KW-1185">Reference proteome</keyword>
<sequence length="89" mass="8783">MRLKNEYGVVVNVPDVLGEQLAASGAWDRLSGAKSASKPAKLTAAQRRAAAKAEAEAKAKAEAEADAATAGDGGQGDGDAGDAGDAGEQ</sequence>
<dbReference type="InterPro" id="IPR055726">
    <property type="entry name" value="DUF7302"/>
</dbReference>
<dbReference type="KEGG" id="vg:63925710"/>
<evidence type="ECO:0008006" key="4">
    <source>
        <dbReference type="Google" id="ProtNLM"/>
    </source>
</evidence>
<accession>A0A386KJL5</accession>
<dbReference type="GeneID" id="63925710"/>
<feature type="compositionally biased region" description="Acidic residues" evidence="1">
    <location>
        <begin position="79"/>
        <end position="89"/>
    </location>
</feature>
<feature type="region of interest" description="Disordered" evidence="1">
    <location>
        <begin position="29"/>
        <end position="89"/>
    </location>
</feature>
<dbReference type="RefSeq" id="YP_010051225.1">
    <property type="nucleotide sequence ID" value="NC_054439.1"/>
</dbReference>
<proteinExistence type="predicted"/>